<evidence type="ECO:0000256" key="7">
    <source>
        <dbReference type="ARBA" id="ARBA00022795"/>
    </source>
</evidence>
<proteinExistence type="inferred from homology"/>
<evidence type="ECO:0000256" key="5">
    <source>
        <dbReference type="ARBA" id="ARBA00022475"/>
    </source>
</evidence>
<dbReference type="Gene3D" id="6.10.250.2080">
    <property type="match status" value="1"/>
</dbReference>
<feature type="transmembrane region" description="Helical" evidence="12">
    <location>
        <begin position="145"/>
        <end position="163"/>
    </location>
</feature>
<evidence type="ECO:0000313" key="13">
    <source>
        <dbReference type="EMBL" id="GAV22575.1"/>
    </source>
</evidence>
<dbReference type="GO" id="GO:0044780">
    <property type="term" value="P:bacterial-type flagellum assembly"/>
    <property type="evidence" value="ECO:0007669"/>
    <property type="project" value="InterPro"/>
</dbReference>
<keyword evidence="14" id="KW-1185">Reference proteome</keyword>
<evidence type="ECO:0000256" key="6">
    <source>
        <dbReference type="ARBA" id="ARBA00022692"/>
    </source>
</evidence>
<sequence>MADEQKDQRTEEATPRRIAEARRRGQVFKSQELNFAVMFLITFLLLLLLGPNLYQQFYLLSRSIFGNLFLNLTPTSTRRLLLDYFLWSFKIVLPFFLLALIVGIVLNLVQVGFILTSEPLKPSWERINPVAGIGRIFSRRNLVELAKNFFKFSLLVVVIFLRVKNNLPLIFQTIGQAPAEYFNGYFSLTKKMALDTLLVLFLFGIADYWYQRREYYQSLKMTKQEVKEEYRQTEGDPLIKARLRERQRQIALNQIAREVPKATVVITNPVHLAVALKYERGKMAAPKVVAKGAGFLAEKIKEIARAHQVEIVENVEVARFLYKNCEVGEEIPVELYNAVAEIIALVYRKKKKRISW</sequence>
<gene>
    <name evidence="12" type="primary">flhB</name>
    <name evidence="13" type="ORF">cpu_10850</name>
</gene>
<dbReference type="GO" id="GO:0005886">
    <property type="term" value="C:plasma membrane"/>
    <property type="evidence" value="ECO:0007669"/>
    <property type="project" value="UniProtKB-SubCell"/>
</dbReference>
<dbReference type="PANTHER" id="PTHR30531:SF12">
    <property type="entry name" value="FLAGELLAR BIOSYNTHETIC PROTEIN FLHB"/>
    <property type="match status" value="1"/>
</dbReference>
<dbReference type="Proteomes" id="UP000187485">
    <property type="component" value="Unassembled WGS sequence"/>
</dbReference>
<dbReference type="InterPro" id="IPR006135">
    <property type="entry name" value="T3SS_substrate_exporter"/>
</dbReference>
<dbReference type="STRING" id="870242.cpu_10850"/>
<dbReference type="EMBL" id="BDJK01000015">
    <property type="protein sequence ID" value="GAV22575.1"/>
    <property type="molecule type" value="Genomic_DNA"/>
</dbReference>
<keyword evidence="10 12" id="KW-0472">Membrane</keyword>
<keyword evidence="5 12" id="KW-1003">Cell membrane</keyword>
<comment type="subcellular location">
    <subcellularLocation>
        <location evidence="1">Cell membrane</location>
        <topology evidence="1">Multi-pass membrane protein</topology>
    </subcellularLocation>
</comment>
<comment type="similarity">
    <text evidence="2 12">Belongs to the type III secretion exporter family.</text>
</comment>
<dbReference type="RefSeq" id="WP_075859056.1">
    <property type="nucleotide sequence ID" value="NZ_BDJK01000015.1"/>
</dbReference>
<dbReference type="PANTHER" id="PTHR30531">
    <property type="entry name" value="FLAGELLAR BIOSYNTHETIC PROTEIN FLHB"/>
    <property type="match status" value="1"/>
</dbReference>
<dbReference type="InterPro" id="IPR006136">
    <property type="entry name" value="FlhB"/>
</dbReference>
<protein>
    <recommendedName>
        <fullName evidence="3 12">Flagellar biosynthetic protein FlhB</fullName>
    </recommendedName>
</protein>
<evidence type="ECO:0000256" key="1">
    <source>
        <dbReference type="ARBA" id="ARBA00004651"/>
    </source>
</evidence>
<comment type="function">
    <text evidence="12">Required for formation of the rod structure in the basal body of the flagellar apparatus. Together with FliI and FliH, may constitute the export apparatus of flagellin.</text>
</comment>
<keyword evidence="13" id="KW-0282">Flagellum</keyword>
<accession>A0A1L8CUE8</accession>
<evidence type="ECO:0000256" key="2">
    <source>
        <dbReference type="ARBA" id="ARBA00010690"/>
    </source>
</evidence>
<dbReference type="Gene3D" id="3.40.1690.10">
    <property type="entry name" value="secretion proteins EscU"/>
    <property type="match status" value="1"/>
</dbReference>
<evidence type="ECO:0000256" key="10">
    <source>
        <dbReference type="ARBA" id="ARBA00023136"/>
    </source>
</evidence>
<keyword evidence="8 12" id="KW-0653">Protein transport</keyword>
<keyword evidence="11 12" id="KW-1006">Bacterial flagellum protein export</keyword>
<dbReference type="GO" id="GO:0009306">
    <property type="term" value="P:protein secretion"/>
    <property type="evidence" value="ECO:0007669"/>
    <property type="project" value="InterPro"/>
</dbReference>
<evidence type="ECO:0000313" key="14">
    <source>
        <dbReference type="Proteomes" id="UP000187485"/>
    </source>
</evidence>
<keyword evidence="9 12" id="KW-1133">Transmembrane helix</keyword>
<name>A0A1L8CUE8_9THEO</name>
<dbReference type="NCBIfam" id="TIGR00328">
    <property type="entry name" value="flhB"/>
    <property type="match status" value="1"/>
</dbReference>
<feature type="transmembrane region" description="Helical" evidence="12">
    <location>
        <begin position="91"/>
        <end position="116"/>
    </location>
</feature>
<evidence type="ECO:0000256" key="3">
    <source>
        <dbReference type="ARBA" id="ARBA00021622"/>
    </source>
</evidence>
<dbReference type="AlphaFoldDB" id="A0A1L8CUE8"/>
<reference evidence="14" key="1">
    <citation type="submission" date="2016-12" db="EMBL/GenBank/DDBJ databases">
        <title>Draft Genome Sequences od Carboxydothermus pertinax and islandicus, Hydrogenogenic Carboxydotrophic Bacteria.</title>
        <authorList>
            <person name="Fukuyama Y."/>
            <person name="Ohmae K."/>
            <person name="Yoneda Y."/>
            <person name="Yoshida T."/>
            <person name="Sako Y."/>
        </authorList>
    </citation>
    <scope>NUCLEOTIDE SEQUENCE [LARGE SCALE GENOMIC DNA]</scope>
    <source>
        <strain evidence="14">Ug1</strain>
    </source>
</reference>
<feature type="transmembrane region" description="Helical" evidence="12">
    <location>
        <begin position="33"/>
        <end position="54"/>
    </location>
</feature>
<evidence type="ECO:0000256" key="9">
    <source>
        <dbReference type="ARBA" id="ARBA00022989"/>
    </source>
</evidence>
<keyword evidence="6 12" id="KW-0812">Transmembrane</keyword>
<keyword evidence="7 12" id="KW-1005">Bacterial flagellum biogenesis</keyword>
<dbReference type="PRINTS" id="PR00950">
    <property type="entry name" value="TYPE3IMSPROT"/>
</dbReference>
<evidence type="ECO:0000256" key="8">
    <source>
        <dbReference type="ARBA" id="ARBA00022927"/>
    </source>
</evidence>
<keyword evidence="13" id="KW-0966">Cell projection</keyword>
<evidence type="ECO:0000256" key="12">
    <source>
        <dbReference type="RuleBase" id="RU364091"/>
    </source>
</evidence>
<keyword evidence="13" id="KW-0969">Cilium</keyword>
<dbReference type="SUPFAM" id="SSF160544">
    <property type="entry name" value="EscU C-terminal domain-like"/>
    <property type="match status" value="1"/>
</dbReference>
<evidence type="ECO:0000256" key="4">
    <source>
        <dbReference type="ARBA" id="ARBA00022448"/>
    </source>
</evidence>
<dbReference type="InterPro" id="IPR029025">
    <property type="entry name" value="T3SS_substrate_exporter_C"/>
</dbReference>
<comment type="caution">
    <text evidence="13">The sequence shown here is derived from an EMBL/GenBank/DDBJ whole genome shotgun (WGS) entry which is preliminary data.</text>
</comment>
<dbReference type="Pfam" id="PF01312">
    <property type="entry name" value="Bac_export_2"/>
    <property type="match status" value="1"/>
</dbReference>
<dbReference type="OrthoDB" id="9807950at2"/>
<evidence type="ECO:0000256" key="11">
    <source>
        <dbReference type="ARBA" id="ARBA00023225"/>
    </source>
</evidence>
<organism evidence="13 14">
    <name type="scientific">Carboxydothermus pertinax</name>
    <dbReference type="NCBI Taxonomy" id="870242"/>
    <lineage>
        <taxon>Bacteria</taxon>
        <taxon>Bacillati</taxon>
        <taxon>Bacillota</taxon>
        <taxon>Clostridia</taxon>
        <taxon>Thermoanaerobacterales</taxon>
        <taxon>Thermoanaerobacteraceae</taxon>
        <taxon>Carboxydothermus</taxon>
    </lineage>
</organism>
<keyword evidence="4 12" id="KW-0813">Transport</keyword>
<feature type="transmembrane region" description="Helical" evidence="12">
    <location>
        <begin position="192"/>
        <end position="210"/>
    </location>
</feature>